<evidence type="ECO:0000313" key="2">
    <source>
        <dbReference type="Proteomes" id="UP000054047"/>
    </source>
</evidence>
<dbReference type="EMBL" id="KN735585">
    <property type="protein sequence ID" value="KIH56543.1"/>
    <property type="molecule type" value="Genomic_DNA"/>
</dbReference>
<dbReference type="OrthoDB" id="9947256at2759"/>
<evidence type="ECO:0008006" key="3">
    <source>
        <dbReference type="Google" id="ProtNLM"/>
    </source>
</evidence>
<sequence>LAGQLKPDLEMMAMCKVAIPGLKTGKEQTSEIKRGRDPIFNQALVSGPHDQLWTSCLVHVSNFGCPYAKCPGSLTGDGNGVLGLKVETPAGSFASLQWQK</sequence>
<protein>
    <recommendedName>
        <fullName evidence="3">C2 domain-containing protein</fullName>
    </recommendedName>
</protein>
<dbReference type="Proteomes" id="UP000054047">
    <property type="component" value="Unassembled WGS sequence"/>
</dbReference>
<dbReference type="AlphaFoldDB" id="A0A0C2CJC8"/>
<proteinExistence type="predicted"/>
<accession>A0A0C2CJC8</accession>
<organism evidence="1 2">
    <name type="scientific">Ancylostoma duodenale</name>
    <dbReference type="NCBI Taxonomy" id="51022"/>
    <lineage>
        <taxon>Eukaryota</taxon>
        <taxon>Metazoa</taxon>
        <taxon>Ecdysozoa</taxon>
        <taxon>Nematoda</taxon>
        <taxon>Chromadorea</taxon>
        <taxon>Rhabditida</taxon>
        <taxon>Rhabditina</taxon>
        <taxon>Rhabditomorpha</taxon>
        <taxon>Strongyloidea</taxon>
        <taxon>Ancylostomatidae</taxon>
        <taxon>Ancylostomatinae</taxon>
        <taxon>Ancylostoma</taxon>
    </lineage>
</organism>
<evidence type="ECO:0000313" key="1">
    <source>
        <dbReference type="EMBL" id="KIH56543.1"/>
    </source>
</evidence>
<gene>
    <name evidence="1" type="ORF">ANCDUO_13276</name>
</gene>
<name>A0A0C2CJC8_9BILA</name>
<reference evidence="1 2" key="1">
    <citation type="submission" date="2013-12" db="EMBL/GenBank/DDBJ databases">
        <title>Draft genome of the parsitic nematode Ancylostoma duodenale.</title>
        <authorList>
            <person name="Mitreva M."/>
        </authorList>
    </citation>
    <scope>NUCLEOTIDE SEQUENCE [LARGE SCALE GENOMIC DNA]</scope>
    <source>
        <strain evidence="1 2">Zhejiang</strain>
    </source>
</reference>
<keyword evidence="2" id="KW-1185">Reference proteome</keyword>
<feature type="non-terminal residue" evidence="1">
    <location>
        <position position="1"/>
    </location>
</feature>